<evidence type="ECO:0000313" key="1">
    <source>
        <dbReference type="EMBL" id="MPC64042.1"/>
    </source>
</evidence>
<name>A0A5B7GZ27_PORTR</name>
<reference evidence="1 2" key="1">
    <citation type="submission" date="2019-05" db="EMBL/GenBank/DDBJ databases">
        <title>Another draft genome of Portunus trituberculatus and its Hox gene families provides insights of decapod evolution.</title>
        <authorList>
            <person name="Jeong J.-H."/>
            <person name="Song I."/>
            <person name="Kim S."/>
            <person name="Choi T."/>
            <person name="Kim D."/>
            <person name="Ryu S."/>
            <person name="Kim W."/>
        </authorList>
    </citation>
    <scope>NUCLEOTIDE SEQUENCE [LARGE SCALE GENOMIC DNA]</scope>
    <source>
        <tissue evidence="1">Muscle</tissue>
    </source>
</reference>
<comment type="caution">
    <text evidence="1">The sequence shown here is derived from an EMBL/GenBank/DDBJ whole genome shotgun (WGS) entry which is preliminary data.</text>
</comment>
<proteinExistence type="predicted"/>
<accession>A0A5B7GZ27</accession>
<dbReference type="EMBL" id="VSRR010021580">
    <property type="protein sequence ID" value="MPC64042.1"/>
    <property type="molecule type" value="Genomic_DNA"/>
</dbReference>
<protein>
    <submittedName>
        <fullName evidence="1">Uncharacterized protein</fullName>
    </submittedName>
</protein>
<dbReference type="AlphaFoldDB" id="A0A5B7GZ27"/>
<organism evidence="1 2">
    <name type="scientific">Portunus trituberculatus</name>
    <name type="common">Swimming crab</name>
    <name type="synonym">Neptunus trituberculatus</name>
    <dbReference type="NCBI Taxonomy" id="210409"/>
    <lineage>
        <taxon>Eukaryota</taxon>
        <taxon>Metazoa</taxon>
        <taxon>Ecdysozoa</taxon>
        <taxon>Arthropoda</taxon>
        <taxon>Crustacea</taxon>
        <taxon>Multicrustacea</taxon>
        <taxon>Malacostraca</taxon>
        <taxon>Eumalacostraca</taxon>
        <taxon>Eucarida</taxon>
        <taxon>Decapoda</taxon>
        <taxon>Pleocyemata</taxon>
        <taxon>Brachyura</taxon>
        <taxon>Eubrachyura</taxon>
        <taxon>Portunoidea</taxon>
        <taxon>Portunidae</taxon>
        <taxon>Portuninae</taxon>
        <taxon>Portunus</taxon>
    </lineage>
</organism>
<keyword evidence="2" id="KW-1185">Reference proteome</keyword>
<gene>
    <name evidence="1" type="ORF">E2C01_058152</name>
</gene>
<dbReference type="Proteomes" id="UP000324222">
    <property type="component" value="Unassembled WGS sequence"/>
</dbReference>
<evidence type="ECO:0000313" key="2">
    <source>
        <dbReference type="Proteomes" id="UP000324222"/>
    </source>
</evidence>
<sequence>MLLSGANWAIVHAELLDQAEAVFSLLPPNTLKKMWVIGGAVDSPAIEDLMAYAPIPPVTQVRIPYSGAGCNRWFCLYFLCHEKICIMKKKRIMQIRKIRNTFHPNVFRVTLITPINWLTIMNTL</sequence>
<dbReference type="OrthoDB" id="10253869at2759"/>